<comment type="caution">
    <text evidence="2">The sequence shown here is derived from an EMBL/GenBank/DDBJ whole genome shotgun (WGS) entry which is preliminary data.</text>
</comment>
<evidence type="ECO:0000313" key="3">
    <source>
        <dbReference type="Proteomes" id="UP000480684"/>
    </source>
</evidence>
<dbReference type="PANTHER" id="PTHR34700">
    <property type="entry name" value="POTASSIUM BINDING PROTEIN KBP"/>
    <property type="match status" value="1"/>
</dbReference>
<reference evidence="2 3" key="1">
    <citation type="submission" date="2020-02" db="EMBL/GenBank/DDBJ databases">
        <authorList>
            <person name="Dziuba M."/>
            <person name="Kuznetsov B."/>
            <person name="Mardanov A."/>
            <person name="Ravin N."/>
            <person name="Grouzdev D."/>
        </authorList>
    </citation>
    <scope>NUCLEOTIDE SEQUENCE [LARGE SCALE GENOMIC DNA]</scope>
    <source>
        <strain evidence="2 3">SpK</strain>
    </source>
</reference>
<sequence>MSRAVLIAILGFVAALAALALTWSLDREAERGEPTATAPATPVAAISAPVPTAPSFDVVRVSEKGDMVIAGRAVPRAEVIVRDGETELGRVQADERGEWVLVPSLPLKPGGRELSLEAHHPDGTVTRSADPVILVVPEDGGQPVLAVIPQGAGAARLMQGPGGDGGALTIDLADRKDDGTLFLGGRAPAGALLHLYLDNRFLGRALTDAEGNWHLSLRQAPATGQLRADIVDERGRVIARIEAPLAPPSAETVTTVVVEPGNSLWRIARRTYGDGLAYTIIYGANRDRIRDPDLIYPGQVVQLPKK</sequence>
<dbReference type="EMBL" id="JAAIYP010000039">
    <property type="protein sequence ID" value="NFV81352.1"/>
    <property type="molecule type" value="Genomic_DNA"/>
</dbReference>
<gene>
    <name evidence="2" type="ORF">G4223_14650</name>
</gene>
<organism evidence="2 3">
    <name type="scientific">Magnetospirillum aberrantis SpK</name>
    <dbReference type="NCBI Taxonomy" id="908842"/>
    <lineage>
        <taxon>Bacteria</taxon>
        <taxon>Pseudomonadati</taxon>
        <taxon>Pseudomonadota</taxon>
        <taxon>Alphaproteobacteria</taxon>
        <taxon>Rhodospirillales</taxon>
        <taxon>Rhodospirillaceae</taxon>
        <taxon>Magnetospirillum</taxon>
    </lineage>
</organism>
<dbReference type="PROSITE" id="PS51782">
    <property type="entry name" value="LYSM"/>
    <property type="match status" value="1"/>
</dbReference>
<dbReference type="InterPro" id="IPR052196">
    <property type="entry name" value="Bact_Kbp"/>
</dbReference>
<accession>A0A7C9UY56</accession>
<dbReference type="AlphaFoldDB" id="A0A7C9UY56"/>
<evidence type="ECO:0000259" key="1">
    <source>
        <dbReference type="PROSITE" id="PS51782"/>
    </source>
</evidence>
<dbReference type="Gene3D" id="3.30.420.430">
    <property type="match status" value="1"/>
</dbReference>
<dbReference type="SUPFAM" id="SSF54106">
    <property type="entry name" value="LysM domain"/>
    <property type="match status" value="1"/>
</dbReference>
<dbReference type="SMART" id="SM00257">
    <property type="entry name" value="LysM"/>
    <property type="match status" value="1"/>
</dbReference>
<protein>
    <submittedName>
        <fullName evidence="2">LysM peptidoglycan-binding domain-containing protein</fullName>
    </submittedName>
</protein>
<dbReference type="Proteomes" id="UP000480684">
    <property type="component" value="Unassembled WGS sequence"/>
</dbReference>
<dbReference type="Pfam" id="PF01476">
    <property type="entry name" value="LysM"/>
    <property type="match status" value="1"/>
</dbReference>
<dbReference type="Gene3D" id="3.10.350.10">
    <property type="entry name" value="LysM domain"/>
    <property type="match status" value="1"/>
</dbReference>
<keyword evidence="3" id="KW-1185">Reference proteome</keyword>
<dbReference type="RefSeq" id="WP_163681305.1">
    <property type="nucleotide sequence ID" value="NZ_JAAIYP010000039.1"/>
</dbReference>
<dbReference type="PANTHER" id="PTHR34700:SF4">
    <property type="entry name" value="PHAGE-LIKE ELEMENT PBSX PROTEIN XKDP"/>
    <property type="match status" value="1"/>
</dbReference>
<feature type="domain" description="LysM" evidence="1">
    <location>
        <begin position="254"/>
        <end position="303"/>
    </location>
</feature>
<dbReference type="CDD" id="cd00118">
    <property type="entry name" value="LysM"/>
    <property type="match status" value="1"/>
</dbReference>
<dbReference type="InterPro" id="IPR036779">
    <property type="entry name" value="LysM_dom_sf"/>
</dbReference>
<proteinExistence type="predicted"/>
<dbReference type="InterPro" id="IPR018392">
    <property type="entry name" value="LysM"/>
</dbReference>
<evidence type="ECO:0000313" key="2">
    <source>
        <dbReference type="EMBL" id="NFV81352.1"/>
    </source>
</evidence>
<name>A0A7C9UY56_9PROT</name>